<keyword evidence="3" id="KW-1185">Reference proteome</keyword>
<evidence type="ECO:0000313" key="3">
    <source>
        <dbReference type="Proteomes" id="UP000255207"/>
    </source>
</evidence>
<keyword evidence="1" id="KW-0812">Transmembrane</keyword>
<reference evidence="3" key="1">
    <citation type="submission" date="2018-07" db="EMBL/GenBank/DDBJ databases">
        <authorList>
            <person name="Safronova V.I."/>
            <person name="Chirak E.R."/>
            <person name="Sazanova A.L."/>
        </authorList>
    </citation>
    <scope>NUCLEOTIDE SEQUENCE [LARGE SCALE GENOMIC DNA]</scope>
    <source>
        <strain evidence="3">RCAM04685</strain>
    </source>
</reference>
<name>A0A370L0W7_9HYPH</name>
<comment type="caution">
    <text evidence="2">The sequence shown here is derived from an EMBL/GenBank/DDBJ whole genome shotgun (WGS) entry which is preliminary data.</text>
</comment>
<dbReference type="EMBL" id="QQTP01000014">
    <property type="protein sequence ID" value="RDJ21013.1"/>
    <property type="molecule type" value="Genomic_DNA"/>
</dbReference>
<gene>
    <name evidence="2" type="ORF">DWE98_22035</name>
</gene>
<organism evidence="2 3">
    <name type="scientific">Bosea caraganae</name>
    <dbReference type="NCBI Taxonomy" id="2763117"/>
    <lineage>
        <taxon>Bacteria</taxon>
        <taxon>Pseudomonadati</taxon>
        <taxon>Pseudomonadota</taxon>
        <taxon>Alphaproteobacteria</taxon>
        <taxon>Hyphomicrobiales</taxon>
        <taxon>Boseaceae</taxon>
        <taxon>Bosea</taxon>
    </lineage>
</organism>
<protein>
    <submittedName>
        <fullName evidence="2">Uncharacterized protein</fullName>
    </submittedName>
</protein>
<keyword evidence="1" id="KW-1133">Transmembrane helix</keyword>
<evidence type="ECO:0000256" key="1">
    <source>
        <dbReference type="SAM" id="Phobius"/>
    </source>
</evidence>
<evidence type="ECO:0000313" key="2">
    <source>
        <dbReference type="EMBL" id="RDJ21013.1"/>
    </source>
</evidence>
<accession>A0A370L0W7</accession>
<sequence length="65" mass="7198">MEVDMTIDVTNAYTPHQRRARAVYRSIATKRPQVGILAAELAVLAVMMLVAAGLVALRTWLMMPN</sequence>
<dbReference type="Proteomes" id="UP000255207">
    <property type="component" value="Unassembled WGS sequence"/>
</dbReference>
<feature type="transmembrane region" description="Helical" evidence="1">
    <location>
        <begin position="34"/>
        <end position="57"/>
    </location>
</feature>
<keyword evidence="1" id="KW-0472">Membrane</keyword>
<dbReference type="AlphaFoldDB" id="A0A370L0W7"/>
<proteinExistence type="predicted"/>